<organism evidence="1 2">
    <name type="scientific">Rhizoclosmatium globosum</name>
    <dbReference type="NCBI Taxonomy" id="329046"/>
    <lineage>
        <taxon>Eukaryota</taxon>
        <taxon>Fungi</taxon>
        <taxon>Fungi incertae sedis</taxon>
        <taxon>Chytridiomycota</taxon>
        <taxon>Chytridiomycota incertae sedis</taxon>
        <taxon>Chytridiomycetes</taxon>
        <taxon>Chytridiales</taxon>
        <taxon>Chytriomycetaceae</taxon>
        <taxon>Rhizoclosmatium</taxon>
    </lineage>
</organism>
<name>A0A1Y2C7H5_9FUNG</name>
<proteinExistence type="predicted"/>
<protein>
    <submittedName>
        <fullName evidence="1">Uncharacterized protein</fullName>
    </submittedName>
</protein>
<accession>A0A1Y2C7H5</accession>
<dbReference type="Proteomes" id="UP000193642">
    <property type="component" value="Unassembled WGS sequence"/>
</dbReference>
<dbReference type="EMBL" id="MCGO01000029">
    <property type="protein sequence ID" value="ORY42265.1"/>
    <property type="molecule type" value="Genomic_DNA"/>
</dbReference>
<evidence type="ECO:0000313" key="2">
    <source>
        <dbReference type="Proteomes" id="UP000193642"/>
    </source>
</evidence>
<reference evidence="1 2" key="1">
    <citation type="submission" date="2016-07" db="EMBL/GenBank/DDBJ databases">
        <title>Pervasive Adenine N6-methylation of Active Genes in Fungi.</title>
        <authorList>
            <consortium name="DOE Joint Genome Institute"/>
            <person name="Mondo S.J."/>
            <person name="Dannebaum R.O."/>
            <person name="Kuo R.C."/>
            <person name="Labutti K."/>
            <person name="Haridas S."/>
            <person name="Kuo A."/>
            <person name="Salamov A."/>
            <person name="Ahrendt S.R."/>
            <person name="Lipzen A."/>
            <person name="Sullivan W."/>
            <person name="Andreopoulos W.B."/>
            <person name="Clum A."/>
            <person name="Lindquist E."/>
            <person name="Daum C."/>
            <person name="Ramamoorthy G.K."/>
            <person name="Gryganskyi A."/>
            <person name="Culley D."/>
            <person name="Magnuson J.K."/>
            <person name="James T.Y."/>
            <person name="O'Malley M.A."/>
            <person name="Stajich J.E."/>
            <person name="Spatafora J.W."/>
            <person name="Visel A."/>
            <person name="Grigoriev I.V."/>
        </authorList>
    </citation>
    <scope>NUCLEOTIDE SEQUENCE [LARGE SCALE GENOMIC DNA]</scope>
    <source>
        <strain evidence="1 2">JEL800</strain>
    </source>
</reference>
<keyword evidence="2" id="KW-1185">Reference proteome</keyword>
<sequence>MAPTKTRRRQLRRRQTLTAPGLACLAIGERQRNGRGERCVRVERVRRQWRKRGGRLLSGASALWRCTTSQVLTATHSFPS</sequence>
<evidence type="ECO:0000313" key="1">
    <source>
        <dbReference type="EMBL" id="ORY42265.1"/>
    </source>
</evidence>
<dbReference type="AlphaFoldDB" id="A0A1Y2C7H5"/>
<gene>
    <name evidence="1" type="ORF">BCR33DRAFT_306768</name>
</gene>
<comment type="caution">
    <text evidence="1">The sequence shown here is derived from an EMBL/GenBank/DDBJ whole genome shotgun (WGS) entry which is preliminary data.</text>
</comment>